<evidence type="ECO:0000313" key="2">
    <source>
        <dbReference type="EMBL" id="SDS13236.1"/>
    </source>
</evidence>
<accession>A0A1H1PPX2</accession>
<dbReference type="Proteomes" id="UP000182126">
    <property type="component" value="Chromosome I"/>
</dbReference>
<protein>
    <submittedName>
        <fullName evidence="2">Uncharacterized protein</fullName>
    </submittedName>
</protein>
<keyword evidence="1" id="KW-0812">Transmembrane</keyword>
<evidence type="ECO:0000313" key="3">
    <source>
        <dbReference type="Proteomes" id="UP000182126"/>
    </source>
</evidence>
<proteinExistence type="predicted"/>
<evidence type="ECO:0000256" key="1">
    <source>
        <dbReference type="SAM" id="Phobius"/>
    </source>
</evidence>
<dbReference type="AlphaFoldDB" id="A0A1H1PPX2"/>
<feature type="transmembrane region" description="Helical" evidence="1">
    <location>
        <begin position="24"/>
        <end position="42"/>
    </location>
</feature>
<reference evidence="2 3" key="1">
    <citation type="submission" date="2016-10" db="EMBL/GenBank/DDBJ databases">
        <authorList>
            <person name="de Groot N.N."/>
        </authorList>
    </citation>
    <scope>NUCLEOTIDE SEQUENCE [LARGE SCALE GENOMIC DNA]</scope>
    <source>
        <strain evidence="2 3">DSM 15019</strain>
    </source>
</reference>
<keyword evidence="1" id="KW-0472">Membrane</keyword>
<dbReference type="RefSeq" id="WP_157547019.1">
    <property type="nucleotide sequence ID" value="NZ_LT629770.1"/>
</dbReference>
<gene>
    <name evidence="2" type="ORF">SAMN04489809_1155</name>
</gene>
<keyword evidence="1" id="KW-1133">Transmembrane helix</keyword>
<dbReference type="GeneID" id="43327329"/>
<organism evidence="2 3">
    <name type="scientific">Microbacterium paraoxydans</name>
    <dbReference type="NCBI Taxonomy" id="199592"/>
    <lineage>
        <taxon>Bacteria</taxon>
        <taxon>Bacillati</taxon>
        <taxon>Actinomycetota</taxon>
        <taxon>Actinomycetes</taxon>
        <taxon>Micrococcales</taxon>
        <taxon>Microbacteriaceae</taxon>
        <taxon>Microbacterium</taxon>
    </lineage>
</organism>
<dbReference type="EMBL" id="LT629770">
    <property type="protein sequence ID" value="SDS13236.1"/>
    <property type="molecule type" value="Genomic_DNA"/>
</dbReference>
<name>A0A1H1PPX2_9MICO</name>
<sequence>MSAPADEPGPSLIPQRLALQRRRTWAIVLAVFWTVSAAWWLSSGLLTGVP</sequence>